<dbReference type="Pfam" id="PF11751">
    <property type="entry name" value="PorP_SprF"/>
    <property type="match status" value="1"/>
</dbReference>
<keyword evidence="3" id="KW-1185">Reference proteome</keyword>
<evidence type="ECO:0000313" key="2">
    <source>
        <dbReference type="EMBL" id="RWU06148.1"/>
    </source>
</evidence>
<dbReference type="NCBIfam" id="TIGR03519">
    <property type="entry name" value="T9SS_PorP_fam"/>
    <property type="match status" value="1"/>
</dbReference>
<dbReference type="InterPro" id="IPR019861">
    <property type="entry name" value="PorP/SprF_Bacteroidetes"/>
</dbReference>
<dbReference type="RefSeq" id="WP_113647769.1">
    <property type="nucleotide sequence ID" value="NZ_QMHN01000004.1"/>
</dbReference>
<evidence type="ECO:0000313" key="3">
    <source>
        <dbReference type="Proteomes" id="UP000284120"/>
    </source>
</evidence>
<dbReference type="OrthoDB" id="891773at2"/>
<reference evidence="2 3" key="1">
    <citation type="submission" date="2018-06" db="EMBL/GenBank/DDBJ databases">
        <title>Pedobacter endophyticus sp. nov., an endophytic bacterium isolated from a leaf of Triticum aestivum.</title>
        <authorList>
            <person name="Zhang L."/>
        </authorList>
    </citation>
    <scope>NUCLEOTIDE SEQUENCE [LARGE SCALE GENOMIC DNA]</scope>
    <source>
        <strain evidence="2 3">CM134L-2</strain>
    </source>
</reference>
<keyword evidence="1" id="KW-0732">Signal</keyword>
<dbReference type="Proteomes" id="UP000284120">
    <property type="component" value="Unassembled WGS sequence"/>
</dbReference>
<feature type="chain" id="PRO_5018691726" evidence="1">
    <location>
        <begin position="32"/>
        <end position="305"/>
    </location>
</feature>
<organism evidence="2 3">
    <name type="scientific">Pedobacter chitinilyticus</name>
    <dbReference type="NCBI Taxonomy" id="2233776"/>
    <lineage>
        <taxon>Bacteria</taxon>
        <taxon>Pseudomonadati</taxon>
        <taxon>Bacteroidota</taxon>
        <taxon>Sphingobacteriia</taxon>
        <taxon>Sphingobacteriales</taxon>
        <taxon>Sphingobacteriaceae</taxon>
        <taxon>Pedobacter</taxon>
    </lineage>
</organism>
<name>A0A3S3PB05_9SPHI</name>
<proteinExistence type="predicted"/>
<evidence type="ECO:0000256" key="1">
    <source>
        <dbReference type="SAM" id="SignalP"/>
    </source>
</evidence>
<gene>
    <name evidence="2" type="ORF">DPV69_12695</name>
</gene>
<accession>A0A3S3PB05</accession>
<dbReference type="AlphaFoldDB" id="A0A3S3PB05"/>
<dbReference type="EMBL" id="SAYW01000004">
    <property type="protein sequence ID" value="RWU06148.1"/>
    <property type="molecule type" value="Genomic_DNA"/>
</dbReference>
<comment type="caution">
    <text evidence="2">The sequence shown here is derived from an EMBL/GenBank/DDBJ whole genome shotgun (WGS) entry which is preliminary data.</text>
</comment>
<protein>
    <submittedName>
        <fullName evidence="2">Type IX secretion system membrane protein PorP/SprF</fullName>
    </submittedName>
</protein>
<feature type="signal peptide" evidence="1">
    <location>
        <begin position="1"/>
        <end position="31"/>
    </location>
</feature>
<sequence>MKTIKKNRNKTWGRSFAVLLVMLFPLMESQAQLNPMSSVYFHNQYLTNPAMAGLQQRVHMNAGVRQQFSTMPGLPLTQFVTVDYGFAEKTGIGLQVTNDKAGLLKRTRAAVSYAYHLPLNADSRHFSFGFSVSLADDDINLAALRGDDGDQDVYNVNLRKTYLDADFGVAYRTDRLQIQGAMTNMKRLLKKDNHDVADLPLFYSAISYRIPASFAVLEPKVVYRGVRGFRNLLDAGVNVEFNSPTVNKVNALILYHSAKSLTLGVGINWNNRLAINTMYTTNTSPLQGYTSGDYELGISYSIFNK</sequence>